<evidence type="ECO:0000313" key="2">
    <source>
        <dbReference type="Proteomes" id="UP000650485"/>
    </source>
</evidence>
<protein>
    <submittedName>
        <fullName evidence="1">Uncharacterized protein</fullName>
    </submittedName>
</protein>
<proteinExistence type="predicted"/>
<sequence>MKSEKWDGMKGFVIHNEQKGVIVRDNKVDNANELIKQKGVSVDEARRKLFKNTIKKNIKIDPMKLAGYFESKYEPENAKKVAKLESDNATKQFKQIKNEMQFFGESFLEGFLGFYGIKLDNALERYEHNYHVLEVDDISNPKQKDYYIAVPKQGNIDDKKIAVPNREIAELNIAKFYGEQSVKLQQENTQSLSIKQEEAE</sequence>
<gene>
    <name evidence="1" type="ORF">H7R52_18910</name>
</gene>
<comment type="caution">
    <text evidence="1">The sequence shown here is derived from an EMBL/GenBank/DDBJ whole genome shotgun (WGS) entry which is preliminary data.</text>
</comment>
<accession>A0A923NFS6</accession>
<reference evidence="1" key="1">
    <citation type="submission" date="2020-08" db="EMBL/GenBank/DDBJ databases">
        <title>Complete genome sequence of Weissella confusa strain FS54 provides insights into metabolic potential.</title>
        <authorList>
            <person name="Fhoula I."/>
            <person name="Najjari A."/>
            <person name="Lekired A."/>
            <person name="Bessrour-Aouam N."/>
            <person name="Jaballah S."/>
            <person name="Klibi N."/>
            <person name="Ouzari H.-I."/>
        </authorList>
    </citation>
    <scope>NUCLEOTIDE SEQUENCE</scope>
    <source>
        <strain evidence="1">FS54</strain>
    </source>
</reference>
<dbReference type="Proteomes" id="UP000650485">
    <property type="component" value="Unassembled WGS sequence"/>
</dbReference>
<name>A0A923NFS6_WEICO</name>
<organism evidence="1 2">
    <name type="scientific">Weissella confusa</name>
    <name type="common">Lactobacillus confusus</name>
    <dbReference type="NCBI Taxonomy" id="1583"/>
    <lineage>
        <taxon>Bacteria</taxon>
        <taxon>Bacillati</taxon>
        <taxon>Bacillota</taxon>
        <taxon>Bacilli</taxon>
        <taxon>Lactobacillales</taxon>
        <taxon>Lactobacillaceae</taxon>
        <taxon>Weissella</taxon>
    </lineage>
</organism>
<dbReference type="EMBL" id="JACSZT010000023">
    <property type="protein sequence ID" value="MBC6499812.1"/>
    <property type="molecule type" value="Genomic_DNA"/>
</dbReference>
<evidence type="ECO:0000313" key="1">
    <source>
        <dbReference type="EMBL" id="MBC6499812.1"/>
    </source>
</evidence>
<dbReference type="AlphaFoldDB" id="A0A923NFS6"/>